<keyword evidence="5" id="KW-0456">Lyase</keyword>
<dbReference type="Pfam" id="PF13816">
    <property type="entry name" value="Dehydratase_hem"/>
    <property type="match status" value="1"/>
</dbReference>
<accession>A0A1G8IRU5</accession>
<evidence type="ECO:0000256" key="4">
    <source>
        <dbReference type="ARBA" id="ARBA00023004"/>
    </source>
</evidence>
<comment type="cofactor">
    <cofactor evidence="1">
        <name>heme b</name>
        <dbReference type="ChEBI" id="CHEBI:60344"/>
    </cofactor>
</comment>
<dbReference type="AlphaFoldDB" id="A0A1G8IRU5"/>
<dbReference type="GO" id="GO:0016829">
    <property type="term" value="F:lyase activity"/>
    <property type="evidence" value="ECO:0007669"/>
    <property type="project" value="UniProtKB-KW"/>
</dbReference>
<evidence type="ECO:0000256" key="3">
    <source>
        <dbReference type="ARBA" id="ARBA00022723"/>
    </source>
</evidence>
<dbReference type="STRING" id="29435.SAMN05216588_11328"/>
<dbReference type="InterPro" id="IPR025702">
    <property type="entry name" value="OXD"/>
</dbReference>
<evidence type="ECO:0000313" key="7">
    <source>
        <dbReference type="EMBL" id="SDI21581.1"/>
    </source>
</evidence>
<evidence type="ECO:0000256" key="6">
    <source>
        <dbReference type="ARBA" id="ARBA00034312"/>
    </source>
</evidence>
<evidence type="ECO:0000313" key="8">
    <source>
        <dbReference type="Proteomes" id="UP000198606"/>
    </source>
</evidence>
<evidence type="ECO:0000256" key="2">
    <source>
        <dbReference type="ARBA" id="ARBA00022617"/>
    </source>
</evidence>
<keyword evidence="2" id="KW-0349">Heme</keyword>
<dbReference type="EMBL" id="FNDG01000013">
    <property type="protein sequence ID" value="SDI21581.1"/>
    <property type="molecule type" value="Genomic_DNA"/>
</dbReference>
<sequence>MESAIAPHLRVARRQPSALPAGYQPPFPAWSARFDPLVGQVVMAYFGVQSARPLTLDDLAPITARFAASDGPLYWDPAACQDAAGAHNLMAIAYWADVEAFERWRRHSGFAQWWADPARESGALGWFLEVVSPTAERFETVHSAPDAAEGVTHLARGMSDSILEHGYWGSARDRLALAQSDPLRGQPQAGERRVEGRRVRLGGRDNLCLIRSGQDWSATAGTERELYLGEIGPVLQAGMHFLRDQGADVGCLNCRFMRGLDTLTGEPLEKTFGLAHFDDLTHLEAWARTHPTHVAIFGGFMRYVQALDFKVALRLYHEVAVIPAQAQCFEYLNCHPDTGLLRH</sequence>
<reference evidence="7 8" key="1">
    <citation type="submission" date="2016-10" db="EMBL/GenBank/DDBJ databases">
        <authorList>
            <person name="de Groot N.N."/>
        </authorList>
    </citation>
    <scope>NUCLEOTIDE SEQUENCE [LARGE SCALE GENOMIC DNA]</scope>
    <source>
        <strain evidence="7 8">LMG 18387</strain>
    </source>
</reference>
<evidence type="ECO:0000256" key="1">
    <source>
        <dbReference type="ARBA" id="ARBA00001970"/>
    </source>
</evidence>
<organism evidence="7 8">
    <name type="scientific">Phytopseudomonas flavescens</name>
    <dbReference type="NCBI Taxonomy" id="29435"/>
    <lineage>
        <taxon>Bacteria</taxon>
        <taxon>Pseudomonadati</taxon>
        <taxon>Pseudomonadota</taxon>
        <taxon>Gammaproteobacteria</taxon>
        <taxon>Pseudomonadales</taxon>
        <taxon>Pseudomonadaceae</taxon>
        <taxon>Phytopseudomonas</taxon>
    </lineage>
</organism>
<gene>
    <name evidence="7" type="ORF">SAMN05216588_11328</name>
</gene>
<keyword evidence="4" id="KW-0408">Iron</keyword>
<proteinExistence type="inferred from homology"/>
<dbReference type="GO" id="GO:0046872">
    <property type="term" value="F:metal ion binding"/>
    <property type="evidence" value="ECO:0007669"/>
    <property type="project" value="UniProtKB-KW"/>
</dbReference>
<comment type="similarity">
    <text evidence="6">Belongs to the heme-containing dehydratase family.</text>
</comment>
<dbReference type="RefSeq" id="WP_084307373.1">
    <property type="nucleotide sequence ID" value="NZ_FNDG01000013.1"/>
</dbReference>
<keyword evidence="3" id="KW-0479">Metal-binding</keyword>
<evidence type="ECO:0000256" key="5">
    <source>
        <dbReference type="ARBA" id="ARBA00023239"/>
    </source>
</evidence>
<name>A0A1G8IRU5_9GAMM</name>
<protein>
    <submittedName>
        <fullName evidence="7">Aldoxime dehydratase</fullName>
    </submittedName>
</protein>
<dbReference type="Proteomes" id="UP000198606">
    <property type="component" value="Unassembled WGS sequence"/>
</dbReference>